<dbReference type="Proteomes" id="UP001066276">
    <property type="component" value="Chromosome 11"/>
</dbReference>
<dbReference type="EMBL" id="JANPWB010000015">
    <property type="protein sequence ID" value="KAJ1087755.1"/>
    <property type="molecule type" value="Genomic_DNA"/>
</dbReference>
<keyword evidence="2" id="KW-1015">Disulfide bond</keyword>
<feature type="non-terminal residue" evidence="4">
    <location>
        <position position="1"/>
    </location>
</feature>
<name>A0AAV7LJX1_PLEWA</name>
<evidence type="ECO:0000313" key="4">
    <source>
        <dbReference type="EMBL" id="KAJ1087755.1"/>
    </source>
</evidence>
<dbReference type="InterPro" id="IPR046350">
    <property type="entry name" value="Cystatin_sf"/>
</dbReference>
<reference evidence="4" key="1">
    <citation type="journal article" date="2022" name="bioRxiv">
        <title>Sequencing and chromosome-scale assembly of the giantPleurodeles waltlgenome.</title>
        <authorList>
            <person name="Brown T."/>
            <person name="Elewa A."/>
            <person name="Iarovenko S."/>
            <person name="Subramanian E."/>
            <person name="Araus A.J."/>
            <person name="Petzold A."/>
            <person name="Susuki M."/>
            <person name="Suzuki K.-i.T."/>
            <person name="Hayashi T."/>
            <person name="Toyoda A."/>
            <person name="Oliveira C."/>
            <person name="Osipova E."/>
            <person name="Leigh N.D."/>
            <person name="Simon A."/>
            <person name="Yun M.H."/>
        </authorList>
    </citation>
    <scope>NUCLEOTIDE SEQUENCE</scope>
    <source>
        <strain evidence="4">20211129_DDA</strain>
        <tissue evidence="4">Liver</tissue>
    </source>
</reference>
<protein>
    <submittedName>
        <fullName evidence="4">Uncharacterized protein</fullName>
    </submittedName>
</protein>
<gene>
    <name evidence="4" type="ORF">NDU88_000919</name>
</gene>
<dbReference type="SUPFAM" id="SSF54403">
    <property type="entry name" value="Cystatin/monellin"/>
    <property type="match status" value="1"/>
</dbReference>
<keyword evidence="5" id="KW-1185">Reference proteome</keyword>
<evidence type="ECO:0000256" key="2">
    <source>
        <dbReference type="ARBA" id="ARBA00023157"/>
    </source>
</evidence>
<sequence length="111" mass="12079">VVAGIIYKLEYKIKETDCDKNEVPDLHSGCKPLNFSGTCKASVHITLDGSIAKTEQNCHMSAPVPASPGCPTPISSNSEELKPIMKLIIEHLNELGQLNLYKLEVQSVTSQ</sequence>
<dbReference type="InterPro" id="IPR000010">
    <property type="entry name" value="Cystatin_dom"/>
</dbReference>
<dbReference type="InterPro" id="IPR050735">
    <property type="entry name" value="Kininogen_Fetuin_HRG"/>
</dbReference>
<dbReference type="GO" id="GO:0004869">
    <property type="term" value="F:cysteine-type endopeptidase inhibitor activity"/>
    <property type="evidence" value="ECO:0007669"/>
    <property type="project" value="InterPro"/>
</dbReference>
<organism evidence="4 5">
    <name type="scientific">Pleurodeles waltl</name>
    <name type="common">Iberian ribbed newt</name>
    <dbReference type="NCBI Taxonomy" id="8319"/>
    <lineage>
        <taxon>Eukaryota</taxon>
        <taxon>Metazoa</taxon>
        <taxon>Chordata</taxon>
        <taxon>Craniata</taxon>
        <taxon>Vertebrata</taxon>
        <taxon>Euteleostomi</taxon>
        <taxon>Amphibia</taxon>
        <taxon>Batrachia</taxon>
        <taxon>Caudata</taxon>
        <taxon>Salamandroidea</taxon>
        <taxon>Salamandridae</taxon>
        <taxon>Pleurodelinae</taxon>
        <taxon>Pleurodeles</taxon>
    </lineage>
</organism>
<keyword evidence="3" id="KW-0325">Glycoprotein</keyword>
<evidence type="ECO:0000256" key="3">
    <source>
        <dbReference type="ARBA" id="ARBA00023180"/>
    </source>
</evidence>
<dbReference type="Gene3D" id="3.10.450.10">
    <property type="match status" value="1"/>
</dbReference>
<accession>A0AAV7LJX1</accession>
<evidence type="ECO:0000313" key="5">
    <source>
        <dbReference type="Proteomes" id="UP001066276"/>
    </source>
</evidence>
<dbReference type="AlphaFoldDB" id="A0AAV7LJX1"/>
<feature type="non-terminal residue" evidence="4">
    <location>
        <position position="111"/>
    </location>
</feature>
<evidence type="ECO:0000256" key="1">
    <source>
        <dbReference type="ARBA" id="ARBA00022729"/>
    </source>
</evidence>
<proteinExistence type="predicted"/>
<dbReference type="PANTHER" id="PTHR13814:SF16">
    <property type="entry name" value="CYSTATIN"/>
    <property type="match status" value="1"/>
</dbReference>
<dbReference type="PANTHER" id="PTHR13814">
    <property type="entry name" value="FETUIN"/>
    <property type="match status" value="1"/>
</dbReference>
<dbReference type="CDD" id="cd00042">
    <property type="entry name" value="CY"/>
    <property type="match status" value="1"/>
</dbReference>
<comment type="caution">
    <text evidence="4">The sequence shown here is derived from an EMBL/GenBank/DDBJ whole genome shotgun (WGS) entry which is preliminary data.</text>
</comment>
<dbReference type="GO" id="GO:0005576">
    <property type="term" value="C:extracellular region"/>
    <property type="evidence" value="ECO:0007669"/>
    <property type="project" value="TreeGrafter"/>
</dbReference>
<keyword evidence="1" id="KW-0732">Signal</keyword>